<accession>K1PWM7</accession>
<reference evidence="1" key="1">
    <citation type="journal article" date="2012" name="Nature">
        <title>The oyster genome reveals stress adaptation and complexity of shell formation.</title>
        <authorList>
            <person name="Zhang G."/>
            <person name="Fang X."/>
            <person name="Guo X."/>
            <person name="Li L."/>
            <person name="Luo R."/>
            <person name="Xu F."/>
            <person name="Yang P."/>
            <person name="Zhang L."/>
            <person name="Wang X."/>
            <person name="Qi H."/>
            <person name="Xiong Z."/>
            <person name="Que H."/>
            <person name="Xie Y."/>
            <person name="Holland P.W."/>
            <person name="Paps J."/>
            <person name="Zhu Y."/>
            <person name="Wu F."/>
            <person name="Chen Y."/>
            <person name="Wang J."/>
            <person name="Peng C."/>
            <person name="Meng J."/>
            <person name="Yang L."/>
            <person name="Liu J."/>
            <person name="Wen B."/>
            <person name="Zhang N."/>
            <person name="Huang Z."/>
            <person name="Zhu Q."/>
            <person name="Feng Y."/>
            <person name="Mount A."/>
            <person name="Hedgecock D."/>
            <person name="Xu Z."/>
            <person name="Liu Y."/>
            <person name="Domazet-Loso T."/>
            <person name="Du Y."/>
            <person name="Sun X."/>
            <person name="Zhang S."/>
            <person name="Liu B."/>
            <person name="Cheng P."/>
            <person name="Jiang X."/>
            <person name="Li J."/>
            <person name="Fan D."/>
            <person name="Wang W."/>
            <person name="Fu W."/>
            <person name="Wang T."/>
            <person name="Wang B."/>
            <person name="Zhang J."/>
            <person name="Peng Z."/>
            <person name="Li Y."/>
            <person name="Li N."/>
            <person name="Wang J."/>
            <person name="Chen M."/>
            <person name="He Y."/>
            <person name="Tan F."/>
            <person name="Song X."/>
            <person name="Zheng Q."/>
            <person name="Huang R."/>
            <person name="Yang H."/>
            <person name="Du X."/>
            <person name="Chen L."/>
            <person name="Yang M."/>
            <person name="Gaffney P.M."/>
            <person name="Wang S."/>
            <person name="Luo L."/>
            <person name="She Z."/>
            <person name="Ming Y."/>
            <person name="Huang W."/>
            <person name="Zhang S."/>
            <person name="Huang B."/>
            <person name="Zhang Y."/>
            <person name="Qu T."/>
            <person name="Ni P."/>
            <person name="Miao G."/>
            <person name="Wang J."/>
            <person name="Wang Q."/>
            <person name="Steinberg C.E."/>
            <person name="Wang H."/>
            <person name="Li N."/>
            <person name="Qian L."/>
            <person name="Zhang G."/>
            <person name="Li Y."/>
            <person name="Yang H."/>
            <person name="Liu X."/>
            <person name="Wang J."/>
            <person name="Yin Y."/>
            <person name="Wang J."/>
        </authorList>
    </citation>
    <scope>NUCLEOTIDE SEQUENCE [LARGE SCALE GENOMIC DNA]</scope>
    <source>
        <strain evidence="1">05x7-T-G4-1.051#20</strain>
    </source>
</reference>
<dbReference type="HOGENOM" id="CLU_2239172_0_0_1"/>
<dbReference type="InParanoid" id="K1PWM7"/>
<gene>
    <name evidence="1" type="ORF">CGI_10005413</name>
</gene>
<dbReference type="AlphaFoldDB" id="K1PWM7"/>
<proteinExistence type="predicted"/>
<sequence length="105" mass="12003">MVGLNNLCPVQWTTIPVLVKIYKLLINELSNQIEANMCKAGKEDEDEEEDDWEDEDADGEEEIQLRGQALSDLIDSMAAKFNGYDVDKEEEEDPDFSKDPTYQID</sequence>
<name>K1PWM7_MAGGI</name>
<evidence type="ECO:0000313" key="1">
    <source>
        <dbReference type="EMBL" id="EKC20755.1"/>
    </source>
</evidence>
<protein>
    <submittedName>
        <fullName evidence="1">Importin-9</fullName>
    </submittedName>
</protein>
<dbReference type="EMBL" id="JH817667">
    <property type="protein sequence ID" value="EKC20755.1"/>
    <property type="molecule type" value="Genomic_DNA"/>
</dbReference>
<organism evidence="1">
    <name type="scientific">Magallana gigas</name>
    <name type="common">Pacific oyster</name>
    <name type="synonym">Crassostrea gigas</name>
    <dbReference type="NCBI Taxonomy" id="29159"/>
    <lineage>
        <taxon>Eukaryota</taxon>
        <taxon>Metazoa</taxon>
        <taxon>Spiralia</taxon>
        <taxon>Lophotrochozoa</taxon>
        <taxon>Mollusca</taxon>
        <taxon>Bivalvia</taxon>
        <taxon>Autobranchia</taxon>
        <taxon>Pteriomorphia</taxon>
        <taxon>Ostreida</taxon>
        <taxon>Ostreoidea</taxon>
        <taxon>Ostreidae</taxon>
        <taxon>Magallana</taxon>
    </lineage>
</organism>